<sequence>MHLYLQQLANATKRLRYLESADLHLEKIVLTPVKGSRTEESLPRLEDLIDSLKRTFPKGTIGAVRFDDFLLKYPLKQLSLLRSVHRVIADSGMFGASLREITV</sequence>
<accession>A0A0M3IXW8</accession>
<dbReference type="AlphaFoldDB" id="A0A0M3IXW8"/>
<dbReference type="Proteomes" id="UP000036681">
    <property type="component" value="Unplaced"/>
</dbReference>
<organism evidence="1 2">
    <name type="scientific">Ascaris lumbricoides</name>
    <name type="common">Giant roundworm</name>
    <dbReference type="NCBI Taxonomy" id="6252"/>
    <lineage>
        <taxon>Eukaryota</taxon>
        <taxon>Metazoa</taxon>
        <taxon>Ecdysozoa</taxon>
        <taxon>Nematoda</taxon>
        <taxon>Chromadorea</taxon>
        <taxon>Rhabditida</taxon>
        <taxon>Spirurina</taxon>
        <taxon>Ascaridomorpha</taxon>
        <taxon>Ascaridoidea</taxon>
        <taxon>Ascarididae</taxon>
        <taxon>Ascaris</taxon>
    </lineage>
</organism>
<dbReference type="WBParaSite" id="ALUE_0002359601-mRNA-1">
    <property type="protein sequence ID" value="ALUE_0002359601-mRNA-1"/>
    <property type="gene ID" value="ALUE_0002359601"/>
</dbReference>
<name>A0A0M3IXW8_ASCLU</name>
<proteinExistence type="predicted"/>
<protein>
    <submittedName>
        <fullName evidence="2">UmuC domain-containing protein</fullName>
    </submittedName>
</protein>
<keyword evidence="1" id="KW-1185">Reference proteome</keyword>
<evidence type="ECO:0000313" key="1">
    <source>
        <dbReference type="Proteomes" id="UP000036681"/>
    </source>
</evidence>
<evidence type="ECO:0000313" key="2">
    <source>
        <dbReference type="WBParaSite" id="ALUE_0002359601-mRNA-1"/>
    </source>
</evidence>
<reference evidence="2" key="1">
    <citation type="submission" date="2017-02" db="UniProtKB">
        <authorList>
            <consortium name="WormBaseParasite"/>
        </authorList>
    </citation>
    <scope>IDENTIFICATION</scope>
</reference>